<evidence type="ECO:0000313" key="2">
    <source>
        <dbReference type="Proteomes" id="UP001160334"/>
    </source>
</evidence>
<organism evidence="1 2">
    <name type="scientific">Prescottella agglutinans</name>
    <dbReference type="NCBI Taxonomy" id="1644129"/>
    <lineage>
        <taxon>Bacteria</taxon>
        <taxon>Bacillati</taxon>
        <taxon>Actinomycetota</taxon>
        <taxon>Actinomycetes</taxon>
        <taxon>Mycobacteriales</taxon>
        <taxon>Nocardiaceae</taxon>
        <taxon>Prescottella</taxon>
    </lineage>
</organism>
<proteinExistence type="predicted"/>
<comment type="caution">
    <text evidence="1">The sequence shown here is derived from an EMBL/GenBank/DDBJ whole genome shotgun (WGS) entry which is preliminary data.</text>
</comment>
<dbReference type="EMBL" id="JARXVC010000003">
    <property type="protein sequence ID" value="MDH6280415.1"/>
    <property type="molecule type" value="Genomic_DNA"/>
</dbReference>
<protein>
    <recommendedName>
        <fullName evidence="3">Secreted protein</fullName>
    </recommendedName>
</protein>
<name>A0ABT6M958_9NOCA</name>
<sequence length="236" mass="23495">MGTTKPVLPTGISVWAEPLLIERYLSSKEKLLSKKSTIARCAGAAAAVTGTLALVLPGVASAETAAVPAPKISAHVDGDAIDMTLTQTSASENVFCLPIVLNAADALPLAAKPTNQWPGFGDLVSKVYYIGNATSAAAPTADSTTAAPEGGGINTGLLKPITPGAYAVVGACFDATDPSQVLSYGYQVVFSPGGFGSIGQALDLGSTTMSMEGGSSVIANMLLSGAGSSTLSAAIS</sequence>
<keyword evidence="2" id="KW-1185">Reference proteome</keyword>
<gene>
    <name evidence="1" type="ORF">M2280_001627</name>
</gene>
<accession>A0ABT6M958</accession>
<evidence type="ECO:0008006" key="3">
    <source>
        <dbReference type="Google" id="ProtNLM"/>
    </source>
</evidence>
<reference evidence="1 2" key="1">
    <citation type="submission" date="2023-04" db="EMBL/GenBank/DDBJ databases">
        <title>Forest soil microbial communities from Buena Vista Peninsula, Colon Province, Panama.</title>
        <authorList>
            <person name="Bouskill N."/>
        </authorList>
    </citation>
    <scope>NUCLEOTIDE SEQUENCE [LARGE SCALE GENOMIC DNA]</scope>
    <source>
        <strain evidence="1 2">CFH S0262</strain>
    </source>
</reference>
<dbReference type="Proteomes" id="UP001160334">
    <property type="component" value="Unassembled WGS sequence"/>
</dbReference>
<evidence type="ECO:0000313" key="1">
    <source>
        <dbReference type="EMBL" id="MDH6280415.1"/>
    </source>
</evidence>